<evidence type="ECO:0000313" key="9">
    <source>
        <dbReference type="EMBL" id="BDD86354.1"/>
    </source>
</evidence>
<evidence type="ECO:0000259" key="8">
    <source>
        <dbReference type="PROSITE" id="PS51740"/>
    </source>
</evidence>
<dbReference type="CDD" id="cd16320">
    <property type="entry name" value="MraZ_N"/>
    <property type="match status" value="1"/>
</dbReference>
<dbReference type="EMBL" id="AP025516">
    <property type="protein sequence ID" value="BDD86354.1"/>
    <property type="molecule type" value="Genomic_DNA"/>
</dbReference>
<keyword evidence="5 7" id="KW-0238">DNA-binding</keyword>
<reference evidence="9 10" key="1">
    <citation type="submission" date="2022-01" db="EMBL/GenBank/DDBJ databases">
        <title>Desulfofustis limnae sp. nov., a novel mesophilic sulfate-reducing bacterium isolated from marsh soil.</title>
        <authorList>
            <person name="Watanabe M."/>
            <person name="Takahashi A."/>
            <person name="Kojima H."/>
            <person name="Fukui M."/>
        </authorList>
    </citation>
    <scope>NUCLEOTIDE SEQUENCE [LARGE SCALE GENOMIC DNA]</scope>
    <source>
        <strain evidence="9 10">PPLL</strain>
    </source>
</reference>
<dbReference type="Proteomes" id="UP000830055">
    <property type="component" value="Chromosome"/>
</dbReference>
<dbReference type="InterPro" id="IPR003444">
    <property type="entry name" value="MraZ"/>
</dbReference>
<evidence type="ECO:0000256" key="5">
    <source>
        <dbReference type="ARBA" id="ARBA00023125"/>
    </source>
</evidence>
<feature type="domain" description="SpoVT-AbrB" evidence="8">
    <location>
        <begin position="18"/>
        <end position="63"/>
    </location>
</feature>
<name>A0ABN6M4Z1_9BACT</name>
<dbReference type="InterPro" id="IPR020603">
    <property type="entry name" value="MraZ_dom"/>
</dbReference>
<gene>
    <name evidence="7 9" type="primary">mraZ</name>
    <name evidence="9" type="ORF">DPPLL_07190</name>
</gene>
<evidence type="ECO:0000313" key="10">
    <source>
        <dbReference type="Proteomes" id="UP000830055"/>
    </source>
</evidence>
<evidence type="ECO:0000256" key="1">
    <source>
        <dbReference type="ARBA" id="ARBA00013860"/>
    </source>
</evidence>
<feature type="domain" description="SpoVT-AbrB" evidence="8">
    <location>
        <begin position="92"/>
        <end position="135"/>
    </location>
</feature>
<comment type="similarity">
    <text evidence="7">Belongs to the MraZ family.</text>
</comment>
<dbReference type="Pfam" id="PF02381">
    <property type="entry name" value="MraZ"/>
    <property type="match status" value="2"/>
</dbReference>
<dbReference type="Gene3D" id="3.40.1550.20">
    <property type="entry name" value="Transcriptional regulator MraZ domain"/>
    <property type="match status" value="1"/>
</dbReference>
<keyword evidence="3" id="KW-0677">Repeat</keyword>
<comment type="subunit">
    <text evidence="7">Forms oligomers.</text>
</comment>
<dbReference type="InterPro" id="IPR007159">
    <property type="entry name" value="SpoVT-AbrB_dom"/>
</dbReference>
<keyword evidence="6 7" id="KW-0804">Transcription</keyword>
<evidence type="ECO:0000256" key="3">
    <source>
        <dbReference type="ARBA" id="ARBA00022737"/>
    </source>
</evidence>
<accession>A0ABN6M4Z1</accession>
<dbReference type="InterPro" id="IPR035644">
    <property type="entry name" value="MraZ_C"/>
</dbReference>
<dbReference type="PANTHER" id="PTHR34701">
    <property type="entry name" value="TRANSCRIPTIONAL REGULATOR MRAZ"/>
    <property type="match status" value="1"/>
</dbReference>
<evidence type="ECO:0000256" key="4">
    <source>
        <dbReference type="ARBA" id="ARBA00023015"/>
    </source>
</evidence>
<dbReference type="HAMAP" id="MF_01008">
    <property type="entry name" value="MraZ"/>
    <property type="match status" value="1"/>
</dbReference>
<dbReference type="InterPro" id="IPR035642">
    <property type="entry name" value="MraZ_N"/>
</dbReference>
<keyword evidence="2 7" id="KW-0963">Cytoplasm</keyword>
<evidence type="ECO:0000256" key="7">
    <source>
        <dbReference type="HAMAP-Rule" id="MF_01008"/>
    </source>
</evidence>
<keyword evidence="4 7" id="KW-0805">Transcription regulation</keyword>
<evidence type="ECO:0000256" key="6">
    <source>
        <dbReference type="ARBA" id="ARBA00023163"/>
    </source>
</evidence>
<dbReference type="InterPro" id="IPR037914">
    <property type="entry name" value="SpoVT-AbrB_sf"/>
</dbReference>
<dbReference type="SUPFAM" id="SSF89447">
    <property type="entry name" value="AbrB/MazE/MraZ-like"/>
    <property type="match status" value="1"/>
</dbReference>
<sequence>MVGSVEREGIIKSRFRSRSEHSLDPKGRLNVPTRFREVLHQYGSADLMITSWGSHLRAYPASEWQIIEDKLLSKGREEANLAGFIRHVVSGISECSLDKQGRLLIPAPLRAEVGISKDVVLNGMLEFVEIWDKDAWLAEFNRTREQFDQYSTSLAKLGII</sequence>
<protein>
    <recommendedName>
        <fullName evidence="1 7">Transcriptional regulator MraZ</fullName>
    </recommendedName>
</protein>
<dbReference type="PANTHER" id="PTHR34701:SF1">
    <property type="entry name" value="TRANSCRIPTIONAL REGULATOR MRAZ"/>
    <property type="match status" value="1"/>
</dbReference>
<organism evidence="9 10">
    <name type="scientific">Desulfofustis limnaeus</name>
    <dbReference type="NCBI Taxonomy" id="2740163"/>
    <lineage>
        <taxon>Bacteria</taxon>
        <taxon>Pseudomonadati</taxon>
        <taxon>Thermodesulfobacteriota</taxon>
        <taxon>Desulfobulbia</taxon>
        <taxon>Desulfobulbales</taxon>
        <taxon>Desulfocapsaceae</taxon>
        <taxon>Desulfofustis</taxon>
    </lineage>
</organism>
<keyword evidence="10" id="KW-1185">Reference proteome</keyword>
<proteinExistence type="inferred from homology"/>
<dbReference type="PROSITE" id="PS51740">
    <property type="entry name" value="SPOVT_ABRB"/>
    <property type="match status" value="2"/>
</dbReference>
<dbReference type="CDD" id="cd16321">
    <property type="entry name" value="MraZ_C"/>
    <property type="match status" value="1"/>
</dbReference>
<evidence type="ECO:0000256" key="2">
    <source>
        <dbReference type="ARBA" id="ARBA00022490"/>
    </source>
</evidence>
<dbReference type="InterPro" id="IPR038619">
    <property type="entry name" value="MraZ_sf"/>
</dbReference>
<comment type="subcellular location">
    <subcellularLocation>
        <location evidence="7">Cytoplasm</location>
        <location evidence="7">Nucleoid</location>
    </subcellularLocation>
</comment>